<feature type="region of interest" description="Disordered" evidence="1">
    <location>
        <begin position="234"/>
        <end position="260"/>
    </location>
</feature>
<organism evidence="2 3">
    <name type="scientific">Camelus ferus</name>
    <name type="common">Wild bactrian camel</name>
    <name type="synonym">Camelus bactrianus ferus</name>
    <dbReference type="NCBI Taxonomy" id="419612"/>
    <lineage>
        <taxon>Eukaryota</taxon>
        <taxon>Metazoa</taxon>
        <taxon>Chordata</taxon>
        <taxon>Craniata</taxon>
        <taxon>Vertebrata</taxon>
        <taxon>Euteleostomi</taxon>
        <taxon>Mammalia</taxon>
        <taxon>Eutheria</taxon>
        <taxon>Laurasiatheria</taxon>
        <taxon>Artiodactyla</taxon>
        <taxon>Tylopoda</taxon>
        <taxon>Camelidae</taxon>
        <taxon>Camelus</taxon>
    </lineage>
</organism>
<dbReference type="AlphaFoldDB" id="A0A8B8S1W3"/>
<gene>
    <name evidence="3" type="primary">LOC116659909</name>
</gene>
<evidence type="ECO:0000313" key="2">
    <source>
        <dbReference type="Proteomes" id="UP000694856"/>
    </source>
</evidence>
<name>A0A8B8S1W3_CAMFR</name>
<accession>A0A8B8S1W3</accession>
<dbReference type="Proteomes" id="UP000694856">
    <property type="component" value="Chromosome 3"/>
</dbReference>
<feature type="compositionally biased region" description="Polar residues" evidence="1">
    <location>
        <begin position="234"/>
        <end position="246"/>
    </location>
</feature>
<reference evidence="3" key="1">
    <citation type="submission" date="2025-08" db="UniProtKB">
        <authorList>
            <consortium name="RefSeq"/>
        </authorList>
    </citation>
    <scope>IDENTIFICATION</scope>
    <source>
        <tissue evidence="3">Ear skin</tissue>
    </source>
</reference>
<proteinExistence type="predicted"/>
<feature type="compositionally biased region" description="Basic and acidic residues" evidence="1">
    <location>
        <begin position="248"/>
        <end position="260"/>
    </location>
</feature>
<dbReference type="RefSeq" id="XP_032324198.1">
    <property type="nucleotide sequence ID" value="XM_032468307.1"/>
</dbReference>
<sequence length="260" mass="28908">MEEEGQHLPLVQYRQGAPTGRNGMVQSKPQRIEVTEMHPPEAHALQKNPREVGEDSGLPTVEFKAVDLDIKVKDDHRKFADRKPQNPDGKSPSLVVIPKRALQALSQWSPRSQVEGSASLSVVEASWGIKEDFHGVPSEVVTETRASHATMRLLGKKGRSAAQGHSVQDGDASFSVWRRRRRLESWEAARLAGLRPGLRPAPRQGPEGAHATRHTIRREKTVILTNNYTHLWGKSSWTDTSQTQSRDACGKIEGKKNTSE</sequence>
<evidence type="ECO:0000313" key="3">
    <source>
        <dbReference type="RefSeq" id="XP_032324198.1"/>
    </source>
</evidence>
<dbReference type="GeneID" id="116659909"/>
<feature type="region of interest" description="Disordered" evidence="1">
    <location>
        <begin position="1"/>
        <end position="26"/>
    </location>
</feature>
<evidence type="ECO:0000256" key="1">
    <source>
        <dbReference type="SAM" id="MobiDB-lite"/>
    </source>
</evidence>
<protein>
    <submittedName>
        <fullName evidence="3">Uncharacterized protein LOC116659909</fullName>
    </submittedName>
</protein>
<dbReference type="KEGG" id="cfr:116659909"/>
<keyword evidence="2" id="KW-1185">Reference proteome</keyword>
<feature type="region of interest" description="Disordered" evidence="1">
    <location>
        <begin position="196"/>
        <end position="217"/>
    </location>
</feature>